<keyword evidence="2" id="KW-0472">Membrane</keyword>
<evidence type="ECO:0000313" key="4">
    <source>
        <dbReference type="EMBL" id="AEW96879.1"/>
    </source>
</evidence>
<dbReference type="PATRIC" id="fig|1003195.11.peg.5955"/>
<sequence length="184" mass="19635">MTLSFLAPDSAHDEHSLDRADASADPGRDGWRRPYRPGPWRVAVAAVLLVVASYLLFAGLIVAAAGETGRAGVLVGAGVVVTAVAGRLLCCGVRVGRAGLRVTGLLRTTTWRWERIAQVRTVQQPVRLLGLPRTVQGQALVLRPVRGQAPRPLLTDRDADFMGRPEAFDIAADAIEDAVVQARG</sequence>
<evidence type="ECO:0000256" key="1">
    <source>
        <dbReference type="SAM" id="MobiDB-lite"/>
    </source>
</evidence>
<feature type="domain" description="Low molecular weight protein antigen 6 PH" evidence="3">
    <location>
        <begin position="92"/>
        <end position="124"/>
    </location>
</feature>
<dbReference type="EMBL" id="CP003219">
    <property type="protein sequence ID" value="AEW96879.1"/>
    <property type="molecule type" value="Genomic_DNA"/>
</dbReference>
<evidence type="ECO:0000259" key="3">
    <source>
        <dbReference type="Pfam" id="PF10756"/>
    </source>
</evidence>
<dbReference type="OrthoDB" id="4330234at2"/>
<organism evidence="4 5">
    <name type="scientific">Streptantibioticus cattleyicolor (strain ATCC 35852 / DSM 46488 / JCM 4925 / NBRC 14057 / NRRL 8057)</name>
    <name type="common">Streptomyces cattleya</name>
    <dbReference type="NCBI Taxonomy" id="1003195"/>
    <lineage>
        <taxon>Bacteria</taxon>
        <taxon>Bacillati</taxon>
        <taxon>Actinomycetota</taxon>
        <taxon>Actinomycetes</taxon>
        <taxon>Kitasatosporales</taxon>
        <taxon>Streptomycetaceae</taxon>
        <taxon>Streptantibioticus</taxon>
    </lineage>
</organism>
<dbReference type="Pfam" id="PF10756">
    <property type="entry name" value="bPH_6"/>
    <property type="match status" value="1"/>
</dbReference>
<gene>
    <name evidence="4" type="ordered locus">SCATT_45080</name>
</gene>
<keyword evidence="2" id="KW-1133">Transmembrane helix</keyword>
<keyword evidence="2" id="KW-0812">Transmembrane</keyword>
<feature type="transmembrane region" description="Helical" evidence="2">
    <location>
        <begin position="71"/>
        <end position="90"/>
    </location>
</feature>
<dbReference type="InterPro" id="IPR019692">
    <property type="entry name" value="CFP-6_PH"/>
</dbReference>
<feature type="region of interest" description="Disordered" evidence="1">
    <location>
        <begin position="1"/>
        <end position="30"/>
    </location>
</feature>
<feature type="transmembrane region" description="Helical" evidence="2">
    <location>
        <begin position="42"/>
        <end position="65"/>
    </location>
</feature>
<evidence type="ECO:0000313" key="5">
    <source>
        <dbReference type="Proteomes" id="UP000007842"/>
    </source>
</evidence>
<accession>F8JUQ0</accession>
<reference evidence="5" key="1">
    <citation type="submission" date="2011-12" db="EMBL/GenBank/DDBJ databases">
        <title>Complete genome sequence of Streptomyces cattleya strain DSM 46488.</title>
        <authorList>
            <person name="Ou H.-Y."/>
            <person name="Li P."/>
            <person name="Zhao C."/>
            <person name="O'Hagan D."/>
            <person name="Deng Z."/>
        </authorList>
    </citation>
    <scope>NUCLEOTIDE SEQUENCE [LARGE SCALE GENOMIC DNA]</scope>
    <source>
        <strain evidence="5">ATCC 35852 / DSM 46488 / JCM 4925 / NBRC 14057 / NRRL 8057</strain>
    </source>
</reference>
<keyword evidence="5" id="KW-1185">Reference proteome</keyword>
<dbReference type="eggNOG" id="ENOG502ZWB4">
    <property type="taxonomic scope" value="Bacteria"/>
</dbReference>
<dbReference type="STRING" id="1003195.SCATT_45080"/>
<evidence type="ECO:0000256" key="2">
    <source>
        <dbReference type="SAM" id="Phobius"/>
    </source>
</evidence>
<proteinExistence type="predicted"/>
<dbReference type="KEGG" id="sct:SCAT_4513"/>
<dbReference type="Proteomes" id="UP000007842">
    <property type="component" value="Chromosome"/>
</dbReference>
<dbReference type="HOGENOM" id="CLU_127148_0_0_11"/>
<name>F8JUQ0_STREN</name>
<dbReference type="KEGG" id="scy:SCATT_45080"/>
<accession>G8WXP9</accession>
<protein>
    <recommendedName>
        <fullName evidence="3">Low molecular weight protein antigen 6 PH domain-containing protein</fullName>
    </recommendedName>
</protein>
<feature type="compositionally biased region" description="Basic and acidic residues" evidence="1">
    <location>
        <begin position="10"/>
        <end position="30"/>
    </location>
</feature>
<dbReference type="AlphaFoldDB" id="F8JUQ0"/>
<dbReference type="RefSeq" id="WP_014145224.1">
    <property type="nucleotide sequence ID" value="NC_016111.1"/>
</dbReference>